<evidence type="ECO:0000259" key="2">
    <source>
        <dbReference type="Pfam" id="PF14303"/>
    </source>
</evidence>
<keyword evidence="4" id="KW-1185">Reference proteome</keyword>
<dbReference type="EMBL" id="JACEFO010000187">
    <property type="protein sequence ID" value="KAF8779059.1"/>
    <property type="molecule type" value="Genomic_DNA"/>
</dbReference>
<protein>
    <recommendedName>
        <fullName evidence="2">No apical meristem-associated C-terminal domain-containing protein</fullName>
    </recommendedName>
</protein>
<sequence length="214" mass="25100">MELMSDDVIGIEQMELTNEVPLEVTPLVKKKRARTGNYTAAEDEALVLAWENVPIAQGLCKQKDKKHHRPFLMLQCWQLLKDNEKWRARPTDPSQKKLKSCNSSSPDIEEEEEEEDSADEEGERRRSPTPSSRPPGSEEEKDRVKKQAQGTMYKEVLEKMMHNKVDLEAEKKRDKEEKWKELKAIEERKVAIEEERLQIKKGRNKGYKRSRIKR</sequence>
<feature type="domain" description="No apical meristem-associated C-terminal" evidence="2">
    <location>
        <begin position="69"/>
        <end position="197"/>
    </location>
</feature>
<dbReference type="Proteomes" id="UP000636709">
    <property type="component" value="Unassembled WGS sequence"/>
</dbReference>
<feature type="region of interest" description="Disordered" evidence="1">
    <location>
        <begin position="87"/>
        <end position="152"/>
    </location>
</feature>
<dbReference type="InterPro" id="IPR029466">
    <property type="entry name" value="NAM-associated_C"/>
</dbReference>
<evidence type="ECO:0000313" key="4">
    <source>
        <dbReference type="Proteomes" id="UP000636709"/>
    </source>
</evidence>
<dbReference type="Pfam" id="PF14303">
    <property type="entry name" value="NAM-associated"/>
    <property type="match status" value="1"/>
</dbReference>
<name>A0A835FUQ3_9POAL</name>
<evidence type="ECO:0000313" key="3">
    <source>
        <dbReference type="EMBL" id="KAF8779059.1"/>
    </source>
</evidence>
<accession>A0A835FUQ3</accession>
<gene>
    <name evidence="3" type="ORF">HU200_003024</name>
</gene>
<organism evidence="3 4">
    <name type="scientific">Digitaria exilis</name>
    <dbReference type="NCBI Taxonomy" id="1010633"/>
    <lineage>
        <taxon>Eukaryota</taxon>
        <taxon>Viridiplantae</taxon>
        <taxon>Streptophyta</taxon>
        <taxon>Embryophyta</taxon>
        <taxon>Tracheophyta</taxon>
        <taxon>Spermatophyta</taxon>
        <taxon>Magnoliopsida</taxon>
        <taxon>Liliopsida</taxon>
        <taxon>Poales</taxon>
        <taxon>Poaceae</taxon>
        <taxon>PACMAD clade</taxon>
        <taxon>Panicoideae</taxon>
        <taxon>Panicodae</taxon>
        <taxon>Paniceae</taxon>
        <taxon>Anthephorinae</taxon>
        <taxon>Digitaria</taxon>
    </lineage>
</organism>
<reference evidence="3" key="1">
    <citation type="submission" date="2020-07" db="EMBL/GenBank/DDBJ databases">
        <title>Genome sequence and genetic diversity analysis of an under-domesticated orphan crop, white fonio (Digitaria exilis).</title>
        <authorList>
            <person name="Bennetzen J.L."/>
            <person name="Chen S."/>
            <person name="Ma X."/>
            <person name="Wang X."/>
            <person name="Yssel A.E.J."/>
            <person name="Chaluvadi S.R."/>
            <person name="Johnson M."/>
            <person name="Gangashetty P."/>
            <person name="Hamidou F."/>
            <person name="Sanogo M.D."/>
            <person name="Zwaenepoel A."/>
            <person name="Wallace J."/>
            <person name="Van De Peer Y."/>
            <person name="Van Deynze A."/>
        </authorList>
    </citation>
    <scope>NUCLEOTIDE SEQUENCE</scope>
    <source>
        <tissue evidence="3">Leaves</tissue>
    </source>
</reference>
<comment type="caution">
    <text evidence="3">The sequence shown here is derived from an EMBL/GenBank/DDBJ whole genome shotgun (WGS) entry which is preliminary data.</text>
</comment>
<feature type="compositionally biased region" description="Acidic residues" evidence="1">
    <location>
        <begin position="107"/>
        <end position="121"/>
    </location>
</feature>
<dbReference type="AlphaFoldDB" id="A0A835FUQ3"/>
<evidence type="ECO:0000256" key="1">
    <source>
        <dbReference type="SAM" id="MobiDB-lite"/>
    </source>
</evidence>
<proteinExistence type="predicted"/>
<feature type="compositionally biased region" description="Basic and acidic residues" evidence="1">
    <location>
        <begin position="136"/>
        <end position="145"/>
    </location>
</feature>